<dbReference type="SUPFAM" id="SSF46785">
    <property type="entry name" value="Winged helix' DNA-binding domain"/>
    <property type="match status" value="1"/>
</dbReference>
<dbReference type="InterPro" id="IPR052543">
    <property type="entry name" value="HTH_Metal-responsive_Reg"/>
</dbReference>
<sequence length="242" mass="25649">MDYIPRISRIATLLADPKRSAMLWALIDGATRGADELANLAGLTPSSASAHLSQLSAAGLLKREARGRKRFFRLAAPEVGMAVEALASVPAVRSEPEPPSGPLLARNAGAVRKACICKDHLGGELANELYEQFTELGWVDTHPGGASLSSQGVLALAAQGIYVQAFAQRGCLSVVTCCDWCTGRPHLSGVLGASLLQLFLQKGWVRRLDNSHALRVTRPGHLALAQWCQPSASARQAPAAPE</sequence>
<dbReference type="RefSeq" id="WP_168082729.1">
    <property type="nucleotide sequence ID" value="NZ_JAAVJI010000003.1"/>
</dbReference>
<protein>
    <submittedName>
        <fullName evidence="2">Helix-turn-helix transcriptional regulator</fullName>
    </submittedName>
</protein>
<keyword evidence="3" id="KW-1185">Reference proteome</keyword>
<dbReference type="PANTHER" id="PTHR39168">
    <property type="entry name" value="TRANSCRIPTIONAL REGULATOR-RELATED"/>
    <property type="match status" value="1"/>
</dbReference>
<dbReference type="InterPro" id="IPR036390">
    <property type="entry name" value="WH_DNA-bd_sf"/>
</dbReference>
<evidence type="ECO:0000313" key="2">
    <source>
        <dbReference type="EMBL" id="NJP00518.1"/>
    </source>
</evidence>
<dbReference type="InterPro" id="IPR001845">
    <property type="entry name" value="HTH_ArsR_DNA-bd_dom"/>
</dbReference>
<name>A0ABX0YEQ9_9PSED</name>
<dbReference type="Proteomes" id="UP000746535">
    <property type="component" value="Unassembled WGS sequence"/>
</dbReference>
<dbReference type="Gene3D" id="1.10.10.10">
    <property type="entry name" value="Winged helix-like DNA-binding domain superfamily/Winged helix DNA-binding domain"/>
    <property type="match status" value="1"/>
</dbReference>
<dbReference type="InterPro" id="IPR036388">
    <property type="entry name" value="WH-like_DNA-bd_sf"/>
</dbReference>
<dbReference type="PANTHER" id="PTHR39168:SF1">
    <property type="entry name" value="TRANSCRIPTIONAL REGULATORY PROTEIN"/>
    <property type="match status" value="1"/>
</dbReference>
<feature type="domain" description="HTH arsR-type" evidence="1">
    <location>
        <begin position="1"/>
        <end position="94"/>
    </location>
</feature>
<comment type="caution">
    <text evidence="2">The sequence shown here is derived from an EMBL/GenBank/DDBJ whole genome shotgun (WGS) entry which is preliminary data.</text>
</comment>
<dbReference type="SMART" id="SM00418">
    <property type="entry name" value="HTH_ARSR"/>
    <property type="match status" value="1"/>
</dbReference>
<gene>
    <name evidence="2" type="ORF">HBH25_06555</name>
</gene>
<organism evidence="2 3">
    <name type="scientific">Pseudomonas quercus</name>
    <dbReference type="NCBI Taxonomy" id="2722792"/>
    <lineage>
        <taxon>Bacteria</taxon>
        <taxon>Pseudomonadati</taxon>
        <taxon>Pseudomonadota</taxon>
        <taxon>Gammaproteobacteria</taxon>
        <taxon>Pseudomonadales</taxon>
        <taxon>Pseudomonadaceae</taxon>
        <taxon>Pseudomonas</taxon>
    </lineage>
</organism>
<evidence type="ECO:0000259" key="1">
    <source>
        <dbReference type="PROSITE" id="PS50987"/>
    </source>
</evidence>
<dbReference type="InterPro" id="IPR011991">
    <property type="entry name" value="ArsR-like_HTH"/>
</dbReference>
<dbReference type="CDD" id="cd00090">
    <property type="entry name" value="HTH_ARSR"/>
    <property type="match status" value="1"/>
</dbReference>
<evidence type="ECO:0000313" key="3">
    <source>
        <dbReference type="Proteomes" id="UP000746535"/>
    </source>
</evidence>
<proteinExistence type="predicted"/>
<dbReference type="Pfam" id="PF12840">
    <property type="entry name" value="HTH_20"/>
    <property type="match status" value="1"/>
</dbReference>
<reference evidence="2 3" key="1">
    <citation type="submission" date="2020-03" db="EMBL/GenBank/DDBJ databases">
        <authorList>
            <person name="Wang L."/>
            <person name="He N."/>
            <person name="Li Y."/>
            <person name="Fang Y."/>
            <person name="Zhang F."/>
        </authorList>
    </citation>
    <scope>NUCLEOTIDE SEQUENCE [LARGE SCALE GENOMIC DNA]</scope>
    <source>
        <strain evidence="3">hsmgli-8</strain>
    </source>
</reference>
<dbReference type="EMBL" id="JAAVJI010000003">
    <property type="protein sequence ID" value="NJP00518.1"/>
    <property type="molecule type" value="Genomic_DNA"/>
</dbReference>
<accession>A0ABX0YEQ9</accession>
<dbReference type="PROSITE" id="PS50987">
    <property type="entry name" value="HTH_ARSR_2"/>
    <property type="match status" value="1"/>
</dbReference>